<keyword evidence="5" id="KW-0694">RNA-binding</keyword>
<dbReference type="GeneID" id="24425943"/>
<comment type="similarity">
    <text evidence="3">Belongs to the SRP68 family.</text>
</comment>
<evidence type="ECO:0000256" key="4">
    <source>
        <dbReference type="ARBA" id="ARBA00022490"/>
    </source>
</evidence>
<evidence type="ECO:0000313" key="10">
    <source>
        <dbReference type="EMBL" id="CCF75495.2"/>
    </source>
</evidence>
<dbReference type="OrthoDB" id="10255118at2759"/>
<dbReference type="GO" id="GO:0006614">
    <property type="term" value="P:SRP-dependent cotranslational protein targeting to membrane"/>
    <property type="evidence" value="ECO:0007669"/>
    <property type="project" value="InterPro"/>
</dbReference>
<reference evidence="10 11" key="2">
    <citation type="journal article" date="2013" name="PLoS ONE">
        <title>Whole genome mapping and re-organization of the nuclear and mitochondrial genomes of Babesia microti isolates.</title>
        <authorList>
            <person name="Cornillot E."/>
            <person name="Dassouli A."/>
            <person name="Garg A."/>
            <person name="Pachikara N."/>
            <person name="Randazzo S."/>
            <person name="Depoix D."/>
            <person name="Carcy B."/>
            <person name="Delbecq S."/>
            <person name="Frutos R."/>
            <person name="Silva J.C."/>
            <person name="Sutton R."/>
            <person name="Krause P.J."/>
            <person name="Mamoun C.B."/>
        </authorList>
    </citation>
    <scope>NUCLEOTIDE SEQUENCE [LARGE SCALE GENOMIC DNA]</scope>
    <source>
        <strain evidence="10 11">RI</strain>
    </source>
</reference>
<evidence type="ECO:0000256" key="6">
    <source>
        <dbReference type="ARBA" id="ARBA00023135"/>
    </source>
</evidence>
<dbReference type="GO" id="GO:0005730">
    <property type="term" value="C:nucleolus"/>
    <property type="evidence" value="ECO:0007669"/>
    <property type="project" value="UniProtKB-SubCell"/>
</dbReference>
<dbReference type="InterPro" id="IPR026258">
    <property type="entry name" value="SRP68"/>
</dbReference>
<organism evidence="10 11">
    <name type="scientific">Babesia microti (strain RI)</name>
    <dbReference type="NCBI Taxonomy" id="1133968"/>
    <lineage>
        <taxon>Eukaryota</taxon>
        <taxon>Sar</taxon>
        <taxon>Alveolata</taxon>
        <taxon>Apicomplexa</taxon>
        <taxon>Aconoidasida</taxon>
        <taxon>Piroplasmida</taxon>
        <taxon>Babesiidae</taxon>
        <taxon>Babesia</taxon>
    </lineage>
</organism>
<dbReference type="Proteomes" id="UP000002899">
    <property type="component" value="Chromosome IV"/>
</dbReference>
<dbReference type="InterPro" id="IPR038253">
    <property type="entry name" value="SRP68_N_sf"/>
</dbReference>
<proteinExistence type="inferred from homology"/>
<dbReference type="Pfam" id="PF16969">
    <property type="entry name" value="SRP68"/>
    <property type="match status" value="1"/>
</dbReference>
<keyword evidence="11" id="KW-1185">Reference proteome</keyword>
<evidence type="ECO:0000256" key="9">
    <source>
        <dbReference type="ARBA" id="ARBA00029498"/>
    </source>
</evidence>
<dbReference type="GO" id="GO:0008312">
    <property type="term" value="F:7S RNA binding"/>
    <property type="evidence" value="ECO:0007669"/>
    <property type="project" value="InterPro"/>
</dbReference>
<evidence type="ECO:0000256" key="7">
    <source>
        <dbReference type="ARBA" id="ARBA00023242"/>
    </source>
</evidence>
<keyword evidence="7" id="KW-0539">Nucleus</keyword>
<dbReference type="AlphaFoldDB" id="I7JCX3"/>
<dbReference type="PANTHER" id="PTHR12860:SF0">
    <property type="entry name" value="SIGNAL RECOGNITION PARTICLE SUBUNIT SRP68"/>
    <property type="match status" value="1"/>
</dbReference>
<dbReference type="GO" id="GO:0005047">
    <property type="term" value="F:signal recognition particle binding"/>
    <property type="evidence" value="ECO:0007669"/>
    <property type="project" value="InterPro"/>
</dbReference>
<evidence type="ECO:0000256" key="3">
    <source>
        <dbReference type="ARBA" id="ARBA00009352"/>
    </source>
</evidence>
<evidence type="ECO:0000256" key="2">
    <source>
        <dbReference type="ARBA" id="ARBA00004604"/>
    </source>
</evidence>
<protein>
    <recommendedName>
        <fullName evidence="9">Signal recognition particle subunit SRP68</fullName>
    </recommendedName>
</protein>
<keyword evidence="4" id="KW-0963">Cytoplasm</keyword>
<dbReference type="Gene3D" id="1.10.3450.40">
    <property type="entry name" value="Signal recognition particle, SRP68 subunit, RNA-binding domain"/>
    <property type="match status" value="1"/>
</dbReference>
<sequence>MDSKLNYPLLNHMCILRFRHGLKDEEYSCYKNYATKRMFKLRKQLNLKNSTSHGSNKSKYQQITMPEAINDVRYLTIVLLQAERSWIYAMLLKTDYASKSYTKHTDKHRYLKRFKKSNVFARTLVSLCQNFGNEDTQTHSMIYQTYINSIVEFEKGNYVISKKGFWIFKTHLEQIRRSGVDDEMNNALKLQIDNLQKLLRTCGFHTHGEIKQLSTAEIFSQNMEQSCENDFKFHISDDGAIKVSFKQKILPINSQGILSQLNEVIQASTTNTILPDSILSTVSNDSFGFEILDYIKSTTTDTLLKHYQEVVDQLSDSIDSIRRESLMCDIGLQDSYNKLEVWPNEVMKFIQIEKNLLLILKSLNELINRITKSKIPTCGEGIRFASIIKQELTVFLIGDYTKWKDNFLIPNEIIRNVNALCLSLDYANNDKFPECISLLEWVNGRDHFLINVQKVSHSLAIWRLLVLFNILQNISKSLTNRIYLRMLSIYSIKQMEANDIGIINFVNNTISEDSKNKNGINYDVFDIGKTLMPINPILIDAARSKLEVPQFALISNANKGIRGILSSFW</sequence>
<comment type="subcellular location">
    <subcellularLocation>
        <location evidence="1">Cytoplasm</location>
    </subcellularLocation>
    <subcellularLocation>
        <location evidence="2">Nucleus</location>
        <location evidence="2">Nucleolus</location>
    </subcellularLocation>
</comment>
<dbReference type="GO" id="GO:0030942">
    <property type="term" value="F:endoplasmic reticulum signal peptide binding"/>
    <property type="evidence" value="ECO:0007669"/>
    <property type="project" value="InterPro"/>
</dbReference>
<accession>I7JCX3</accession>
<name>I7JCX3_BABMR</name>
<dbReference type="RefSeq" id="XP_021337185.1">
    <property type="nucleotide sequence ID" value="XM_021482515.1"/>
</dbReference>
<evidence type="ECO:0000256" key="8">
    <source>
        <dbReference type="ARBA" id="ARBA00023274"/>
    </source>
</evidence>
<dbReference type="GO" id="GO:0005786">
    <property type="term" value="C:signal recognition particle, endoplasmic reticulum targeting"/>
    <property type="evidence" value="ECO:0007669"/>
    <property type="project" value="UniProtKB-KW"/>
</dbReference>
<reference evidence="10 11" key="1">
    <citation type="journal article" date="2012" name="Nucleic Acids Res.">
        <title>Sequencing of the smallest Apicomplexan genome from the human pathogen Babesia microti.</title>
        <authorList>
            <person name="Cornillot E."/>
            <person name="Hadj-Kaddour K."/>
            <person name="Dassouli A."/>
            <person name="Noel B."/>
            <person name="Ranwez V."/>
            <person name="Vacherie B."/>
            <person name="Augagneur Y."/>
            <person name="Bres V."/>
            <person name="Duclos A."/>
            <person name="Randazzo S."/>
            <person name="Carcy B."/>
            <person name="Debierre-Grockiego F."/>
            <person name="Delbecq S."/>
            <person name="Moubri-Menage K."/>
            <person name="Shams-Eldin H."/>
            <person name="Usmani-Brown S."/>
            <person name="Bringaud F."/>
            <person name="Wincker P."/>
            <person name="Vivares C.P."/>
            <person name="Schwarz R.T."/>
            <person name="Schetters T.P."/>
            <person name="Krause P.J."/>
            <person name="Gorenflot A."/>
            <person name="Berry V."/>
            <person name="Barbe V."/>
            <person name="Ben Mamoun C."/>
        </authorList>
    </citation>
    <scope>NUCLEOTIDE SEQUENCE [LARGE SCALE GENOMIC DNA]</scope>
    <source>
        <strain evidence="10 11">RI</strain>
    </source>
</reference>
<dbReference type="EMBL" id="LN871599">
    <property type="protein sequence ID" value="CCF75495.2"/>
    <property type="molecule type" value="Genomic_DNA"/>
</dbReference>
<dbReference type="KEGG" id="bmic:BmR1_04g06490"/>
<evidence type="ECO:0000313" key="11">
    <source>
        <dbReference type="Proteomes" id="UP000002899"/>
    </source>
</evidence>
<keyword evidence="8" id="KW-0687">Ribonucleoprotein</keyword>
<keyword evidence="6" id="KW-0733">Signal recognition particle</keyword>
<reference evidence="10 11" key="3">
    <citation type="journal article" date="2016" name="Sci. Rep.">
        <title>Genome-wide diversity and gene expression profiling of Babesia microti isolates identify polymorphic genes that mediate host-pathogen interactions.</title>
        <authorList>
            <person name="Silva J.C."/>
            <person name="Cornillot E."/>
            <person name="McCracken C."/>
            <person name="Usmani-Brown S."/>
            <person name="Dwivedi A."/>
            <person name="Ifeonu O.O."/>
            <person name="Crabtree J."/>
            <person name="Gotia H.T."/>
            <person name="Virji A.Z."/>
            <person name="Reynes C."/>
            <person name="Colinge J."/>
            <person name="Kumar V."/>
            <person name="Lawres L."/>
            <person name="Pazzi J.E."/>
            <person name="Pablo J.V."/>
            <person name="Hung C."/>
            <person name="Brancato J."/>
            <person name="Kumari P."/>
            <person name="Orvis J."/>
            <person name="Tretina K."/>
            <person name="Chibucos M."/>
            <person name="Ott S."/>
            <person name="Sadzewicz L."/>
            <person name="Sengamalay N."/>
            <person name="Shetty A.C."/>
            <person name="Su Q."/>
            <person name="Tallon L."/>
            <person name="Fraser C.M."/>
            <person name="Frutos R."/>
            <person name="Molina D.M."/>
            <person name="Krause P.J."/>
            <person name="Ben Mamoun C."/>
        </authorList>
    </citation>
    <scope>NUCLEOTIDE SEQUENCE [LARGE SCALE GENOMIC DNA]</scope>
    <source>
        <strain evidence="10 11">RI</strain>
    </source>
</reference>
<evidence type="ECO:0000256" key="1">
    <source>
        <dbReference type="ARBA" id="ARBA00004496"/>
    </source>
</evidence>
<evidence type="ECO:0000256" key="5">
    <source>
        <dbReference type="ARBA" id="ARBA00022884"/>
    </source>
</evidence>
<gene>
    <name evidence="10" type="ORF">BmR1_04g06490</name>
</gene>
<dbReference type="PANTHER" id="PTHR12860">
    <property type="entry name" value="SIGNAL RECOGNITION PARTICLE 68 KDA PROTEIN"/>
    <property type="match status" value="1"/>
</dbReference>
<dbReference type="VEuPathDB" id="PiroplasmaDB:BmR1_04g06490"/>